<protein>
    <submittedName>
        <fullName evidence="1">Uncharacterized protein</fullName>
    </submittedName>
</protein>
<dbReference type="Proteomes" id="UP000287651">
    <property type="component" value="Unassembled WGS sequence"/>
</dbReference>
<gene>
    <name evidence="1" type="ORF">B296_00050505</name>
</gene>
<name>A0A426YEP3_ENSVE</name>
<evidence type="ECO:0000313" key="2">
    <source>
        <dbReference type="Proteomes" id="UP000287651"/>
    </source>
</evidence>
<proteinExistence type="predicted"/>
<reference evidence="1 2" key="1">
    <citation type="journal article" date="2014" name="Agronomy (Basel)">
        <title>A Draft Genome Sequence for Ensete ventricosum, the Drought-Tolerant Tree Against Hunger.</title>
        <authorList>
            <person name="Harrison J."/>
            <person name="Moore K.A."/>
            <person name="Paszkiewicz K."/>
            <person name="Jones T."/>
            <person name="Grant M."/>
            <person name="Ambacheew D."/>
            <person name="Muzemil S."/>
            <person name="Studholme D.J."/>
        </authorList>
    </citation>
    <scope>NUCLEOTIDE SEQUENCE [LARGE SCALE GENOMIC DNA]</scope>
</reference>
<accession>A0A426YEP3</accession>
<organism evidence="1 2">
    <name type="scientific">Ensete ventricosum</name>
    <name type="common">Abyssinian banana</name>
    <name type="synonym">Musa ensete</name>
    <dbReference type="NCBI Taxonomy" id="4639"/>
    <lineage>
        <taxon>Eukaryota</taxon>
        <taxon>Viridiplantae</taxon>
        <taxon>Streptophyta</taxon>
        <taxon>Embryophyta</taxon>
        <taxon>Tracheophyta</taxon>
        <taxon>Spermatophyta</taxon>
        <taxon>Magnoliopsida</taxon>
        <taxon>Liliopsida</taxon>
        <taxon>Zingiberales</taxon>
        <taxon>Musaceae</taxon>
        <taxon>Ensete</taxon>
    </lineage>
</organism>
<sequence>MSFASSHSESRSIKISAHRSRVLSCPSGDSVSVAVVPSSSVPGDSGTADALVAMQSFFNVDSTVTTRRLIEVRKNYFIPLKYELHVPLSQEHPYDAFPCGFSLSTDTLEATIAEQPTDASGSTVRTSADKDKGIVELEEVPKRGYTMQELSKVEDRTGANKYFASIMMRLRCADSEDPLVLRCWWARLRRCRLSWSPSGANRELEQEVGLLRSTLDGARNDRAHLEGDVLSLIKVIAFLEAKLKAEDLKAVAAYKASQGFESGLEKMGRVNYEFGYRVALERLRRKHPDIMIERDPFAECLEDANVRWTSTSLLTMHLLREAADLGWPRLSPYTKSMRLGTRQVCVGSSLRVSGVCHDGTREFAKRRPRLAKRLSGVAEKLIGNDGPRYSLGIGPSSDDVVGSCRKFARRFAKGIGKLTGNAKGDRRKEDQRTCRKIAGGCRSMWELGLN</sequence>
<dbReference type="AlphaFoldDB" id="A0A426YEP3"/>
<evidence type="ECO:0000313" key="1">
    <source>
        <dbReference type="EMBL" id="RRT50150.1"/>
    </source>
</evidence>
<comment type="caution">
    <text evidence="1">The sequence shown here is derived from an EMBL/GenBank/DDBJ whole genome shotgun (WGS) entry which is preliminary data.</text>
</comment>
<dbReference type="EMBL" id="AMZH03012926">
    <property type="protein sequence ID" value="RRT50150.1"/>
    <property type="molecule type" value="Genomic_DNA"/>
</dbReference>